<evidence type="ECO:0008006" key="4">
    <source>
        <dbReference type="Google" id="ProtNLM"/>
    </source>
</evidence>
<dbReference type="RefSeq" id="WP_108958672.1">
    <property type="nucleotide sequence ID" value="NZ_BFAZ01000003.1"/>
</dbReference>
<dbReference type="Gene3D" id="2.130.10.10">
    <property type="entry name" value="YVTN repeat-like/Quinoprotein amine dehydrogenase"/>
    <property type="match status" value="2"/>
</dbReference>
<feature type="signal peptide" evidence="1">
    <location>
        <begin position="1"/>
        <end position="22"/>
    </location>
</feature>
<comment type="caution">
    <text evidence="2">The sequence shown here is derived from an EMBL/GenBank/DDBJ whole genome shotgun (WGS) entry which is preliminary data.</text>
</comment>
<evidence type="ECO:0000313" key="2">
    <source>
        <dbReference type="EMBL" id="GBF41303.1"/>
    </source>
</evidence>
<evidence type="ECO:0000256" key="1">
    <source>
        <dbReference type="SAM" id="SignalP"/>
    </source>
</evidence>
<dbReference type="PANTHER" id="PTHR40274">
    <property type="entry name" value="VIRGINIAMYCIN B LYASE"/>
    <property type="match status" value="1"/>
</dbReference>
<dbReference type="EMBL" id="BFAZ01000003">
    <property type="protein sequence ID" value="GBF41303.1"/>
    <property type="molecule type" value="Genomic_DNA"/>
</dbReference>
<protein>
    <recommendedName>
        <fullName evidence="4">Lipoprotein</fullName>
    </recommendedName>
</protein>
<keyword evidence="1" id="KW-0732">Signal</keyword>
<reference evidence="3" key="1">
    <citation type="journal article" date="2019" name="Microbiol. Immunol.">
        <title>Molecular and phenotypic characterization of Leptospira johnsonii sp. nov., Leptospira ellinghausenii sp. nov. and Leptospira ryugenii sp. nov. isolated from soil and water in Japan.</title>
        <authorList>
            <person name="Masuzawa T."/>
            <person name="Saito M."/>
            <person name="Nakao R."/>
            <person name="Nikaido Y."/>
            <person name="Matsumoto M."/>
            <person name="Ogawa M."/>
            <person name="Yokoyama M."/>
            <person name="Hidaka Y."/>
            <person name="Tomita J."/>
            <person name="Sakakibara K."/>
            <person name="Suzuki K."/>
            <person name="Yasuda S."/>
            <person name="Sato H."/>
            <person name="Yamaguchi M."/>
            <person name="Yoshida S.I."/>
            <person name="Koizumi N."/>
            <person name="Kawamura Y."/>
        </authorList>
    </citation>
    <scope>NUCLEOTIDE SEQUENCE [LARGE SCALE GENOMIC DNA]</scope>
    <source>
        <strain evidence="3">E18</strain>
    </source>
</reference>
<gene>
    <name evidence="2" type="ORF">LPTSP2_05750</name>
</gene>
<dbReference type="AlphaFoldDB" id="A0A2P2D9J5"/>
<name>A0A2P2D9J5_9LEPT</name>
<dbReference type="SUPFAM" id="SSF63829">
    <property type="entry name" value="Calcium-dependent phosphotriesterase"/>
    <property type="match status" value="1"/>
</dbReference>
<dbReference type="InterPro" id="IPR015943">
    <property type="entry name" value="WD40/YVTN_repeat-like_dom_sf"/>
</dbReference>
<dbReference type="PANTHER" id="PTHR40274:SF3">
    <property type="entry name" value="VIRGINIAMYCIN B LYASE"/>
    <property type="match status" value="1"/>
</dbReference>
<feature type="chain" id="PRO_5015185410" description="Lipoprotein" evidence="1">
    <location>
        <begin position="23"/>
        <end position="422"/>
    </location>
</feature>
<sequence length="422" mass="45663">MFILRNLTLFIFVIFLSHCTNGNISNNCDVTSDSFLNSLLLRFAVNDRSNLCGYKVRIPACSLSYEETHLPENWIQVKQEVETQFALGSSGTETLIQYNLNTVASVTGAASTAFQGALSAPNGNVYLLPYNSPKIVAIDPKTKNYELAATVPGAVDFIGGTLGPNGIIYLSPHTNNSFFKFDTTNKTLTNIASISMGGAAYNGGVFAPNGKIYYVPSGESTIRYYDTKKGTIGSVTTPVSGGIFANGVLTPEGKIYFIPHTATNIHILDIFTETVTTIPFSFGGASNYISGIYTPNGRIYIIPYNASTVYYVDTKDNDKVVNVGTIPSASTAMFNGVVLSPNGKLYPIPLNYANFLSIDSNSSEIKVLMANPNTNSYRGGAIGQNGEIYLSPHSANRFDLLDTKSNGSFCDSLRLSPYWNKF</sequence>
<organism evidence="2 3">
    <name type="scientific">Leptospira ellinghausenii</name>
    <dbReference type="NCBI Taxonomy" id="1917822"/>
    <lineage>
        <taxon>Bacteria</taxon>
        <taxon>Pseudomonadati</taxon>
        <taxon>Spirochaetota</taxon>
        <taxon>Spirochaetia</taxon>
        <taxon>Leptospirales</taxon>
        <taxon>Leptospiraceae</taxon>
        <taxon>Leptospira</taxon>
    </lineage>
</organism>
<accession>A0A2P2D9J5</accession>
<proteinExistence type="predicted"/>
<dbReference type="OrthoDB" id="345339at2"/>
<dbReference type="Proteomes" id="UP000245206">
    <property type="component" value="Unassembled WGS sequence"/>
</dbReference>
<dbReference type="InterPro" id="IPR051344">
    <property type="entry name" value="Vgb"/>
</dbReference>
<evidence type="ECO:0000313" key="3">
    <source>
        <dbReference type="Proteomes" id="UP000245206"/>
    </source>
</evidence>
<keyword evidence="3" id="KW-1185">Reference proteome</keyword>